<keyword evidence="2" id="KW-1185">Reference proteome</keyword>
<feature type="non-terminal residue" evidence="1">
    <location>
        <position position="1"/>
    </location>
</feature>
<protein>
    <submittedName>
        <fullName evidence="1">30857_t:CDS:1</fullName>
    </submittedName>
</protein>
<feature type="non-terminal residue" evidence="1">
    <location>
        <position position="198"/>
    </location>
</feature>
<name>A0ACA9SL86_9GLOM</name>
<gene>
    <name evidence="1" type="ORF">RPERSI_LOCUS32626</name>
</gene>
<accession>A0ACA9SL86</accession>
<sequence>RIITEAEIEAGHTAMIAFLQYAEHIYGKNFCSPNMHLHKHLQECMIDYGPWYSFWCFAYEQLGSFPNSNRNMELEVLENFNRQIYIQQIKAKAYHYLPRNFLSSLDLIAQINVEKTGTLGHYNFTVQEALDFRAMSGGLIDHIVTGSERFPGHFVRPFHEIILSTEIIKFLVQYYSEIYPNYNFYDEHQLPKSEKSIL</sequence>
<comment type="caution">
    <text evidence="1">The sequence shown here is derived from an EMBL/GenBank/DDBJ whole genome shotgun (WGS) entry which is preliminary data.</text>
</comment>
<dbReference type="Proteomes" id="UP000789920">
    <property type="component" value="Unassembled WGS sequence"/>
</dbReference>
<evidence type="ECO:0000313" key="2">
    <source>
        <dbReference type="Proteomes" id="UP000789920"/>
    </source>
</evidence>
<organism evidence="1 2">
    <name type="scientific">Racocetra persica</name>
    <dbReference type="NCBI Taxonomy" id="160502"/>
    <lineage>
        <taxon>Eukaryota</taxon>
        <taxon>Fungi</taxon>
        <taxon>Fungi incertae sedis</taxon>
        <taxon>Mucoromycota</taxon>
        <taxon>Glomeromycotina</taxon>
        <taxon>Glomeromycetes</taxon>
        <taxon>Diversisporales</taxon>
        <taxon>Gigasporaceae</taxon>
        <taxon>Racocetra</taxon>
    </lineage>
</organism>
<proteinExistence type="predicted"/>
<reference evidence="1" key="1">
    <citation type="submission" date="2021-06" db="EMBL/GenBank/DDBJ databases">
        <authorList>
            <person name="Kallberg Y."/>
            <person name="Tangrot J."/>
            <person name="Rosling A."/>
        </authorList>
    </citation>
    <scope>NUCLEOTIDE SEQUENCE</scope>
    <source>
        <strain evidence="1">MA461A</strain>
    </source>
</reference>
<dbReference type="EMBL" id="CAJVQC010137068">
    <property type="protein sequence ID" value="CAG8843139.1"/>
    <property type="molecule type" value="Genomic_DNA"/>
</dbReference>
<evidence type="ECO:0000313" key="1">
    <source>
        <dbReference type="EMBL" id="CAG8843139.1"/>
    </source>
</evidence>